<evidence type="ECO:0000313" key="3">
    <source>
        <dbReference type="EMBL" id="QEN05629.1"/>
    </source>
</evidence>
<protein>
    <submittedName>
        <fullName evidence="3">UDP-N-acetylglucosamine 2-epimerase (Non-hydrolyzing)</fullName>
        <ecNumber evidence="3">5.1.3.14</ecNumber>
    </submittedName>
</protein>
<dbReference type="Pfam" id="PF02350">
    <property type="entry name" value="Epimerase_2"/>
    <property type="match status" value="1"/>
</dbReference>
<dbReference type="SUPFAM" id="SSF53756">
    <property type="entry name" value="UDP-Glycosyltransferase/glycogen phosphorylase"/>
    <property type="match status" value="1"/>
</dbReference>
<comment type="similarity">
    <text evidence="1">Belongs to the UDP-N-acetylglucosamine 2-epimerase family.</text>
</comment>
<gene>
    <name evidence="3" type="ORF">EW093_13210</name>
</gene>
<dbReference type="RefSeq" id="WP_149568865.1">
    <property type="nucleotide sequence ID" value="NZ_CP035807.1"/>
</dbReference>
<reference evidence="3 4" key="2">
    <citation type="submission" date="2019-09" db="EMBL/GenBank/DDBJ databases">
        <title>Complete Genome Sequence and Methylome Analysis of free living Spirochaetas.</title>
        <authorList>
            <person name="Leshcheva N."/>
            <person name="Mikheeva N."/>
        </authorList>
    </citation>
    <scope>NUCLEOTIDE SEQUENCE [LARGE SCALE GENOMIC DNA]</scope>
    <source>
        <strain evidence="3 4">P</strain>
    </source>
</reference>
<dbReference type="EC" id="5.1.3.14" evidence="3"/>
<dbReference type="NCBIfam" id="TIGR00236">
    <property type="entry name" value="wecB"/>
    <property type="match status" value="1"/>
</dbReference>
<name>A0A5C1QF29_9SPIO</name>
<dbReference type="KEGG" id="sper:EW093_13210"/>
<dbReference type="PANTHER" id="PTHR43174:SF1">
    <property type="entry name" value="UDP-N-ACETYLGLUCOSAMINE 2-EPIMERASE"/>
    <property type="match status" value="1"/>
</dbReference>
<dbReference type="AlphaFoldDB" id="A0A5C1QF29"/>
<reference evidence="3 4" key="1">
    <citation type="submission" date="2019-02" db="EMBL/GenBank/DDBJ databases">
        <authorList>
            <person name="Fomenkov A."/>
            <person name="Dubinina G."/>
            <person name="Grabovich M."/>
            <person name="Vincze T."/>
            <person name="Roberts R.J."/>
        </authorList>
    </citation>
    <scope>NUCLEOTIDE SEQUENCE [LARGE SCALE GENOMIC DNA]</scope>
    <source>
        <strain evidence="3 4">P</strain>
    </source>
</reference>
<dbReference type="PANTHER" id="PTHR43174">
    <property type="entry name" value="UDP-N-ACETYLGLUCOSAMINE 2-EPIMERASE"/>
    <property type="match status" value="1"/>
</dbReference>
<dbReference type="Proteomes" id="UP000323824">
    <property type="component" value="Chromosome"/>
</dbReference>
<feature type="domain" description="UDP-N-acetylglucosamine 2-epimerase" evidence="2">
    <location>
        <begin position="29"/>
        <end position="349"/>
    </location>
</feature>
<dbReference type="OrthoDB" id="9803238at2"/>
<accession>A0A5C1QF29</accession>
<organism evidence="3 4">
    <name type="scientific">Thiospirochaeta perfilievii</name>
    <dbReference type="NCBI Taxonomy" id="252967"/>
    <lineage>
        <taxon>Bacteria</taxon>
        <taxon>Pseudomonadati</taxon>
        <taxon>Spirochaetota</taxon>
        <taxon>Spirochaetia</taxon>
        <taxon>Spirochaetales</taxon>
        <taxon>Spirochaetaceae</taxon>
        <taxon>Thiospirochaeta</taxon>
    </lineage>
</organism>
<keyword evidence="1 3" id="KW-0413">Isomerase</keyword>
<dbReference type="EMBL" id="CP035807">
    <property type="protein sequence ID" value="QEN05629.1"/>
    <property type="molecule type" value="Genomic_DNA"/>
</dbReference>
<dbReference type="InterPro" id="IPR003331">
    <property type="entry name" value="UDP_GlcNAc_Epimerase_2_dom"/>
</dbReference>
<keyword evidence="4" id="KW-1185">Reference proteome</keyword>
<evidence type="ECO:0000313" key="4">
    <source>
        <dbReference type="Proteomes" id="UP000323824"/>
    </source>
</evidence>
<proteinExistence type="inferred from homology"/>
<evidence type="ECO:0000256" key="1">
    <source>
        <dbReference type="RuleBase" id="RU003513"/>
    </source>
</evidence>
<dbReference type="InterPro" id="IPR029767">
    <property type="entry name" value="WecB-like"/>
</dbReference>
<dbReference type="Gene3D" id="3.40.50.2000">
    <property type="entry name" value="Glycogen Phosphorylase B"/>
    <property type="match status" value="2"/>
</dbReference>
<dbReference type="CDD" id="cd03786">
    <property type="entry name" value="GTB_UDP-GlcNAc_2-Epimerase"/>
    <property type="match status" value="1"/>
</dbReference>
<dbReference type="GO" id="GO:0008761">
    <property type="term" value="F:UDP-N-acetylglucosamine 2-epimerase activity"/>
    <property type="evidence" value="ECO:0007669"/>
    <property type="project" value="UniProtKB-EC"/>
</dbReference>
<evidence type="ECO:0000259" key="2">
    <source>
        <dbReference type="Pfam" id="PF02350"/>
    </source>
</evidence>
<sequence>MKKIVTIIGARPQFVKAAVISRLIKEKYSNEITEYLVHTGQHYDANMSDIFFDEMKIPKPDLNLEVGSGSHGKMTGLMLQKIEEVLLEQKPDALLIYGDTNSTLAGALAASKILIPVVHIEAGLRSYNMAMPEEQNRILSDHVSTLLLCPTQTAIDNLKREGITKGVSLTGDVMFDASIFYRTLENTNSLLPKLPEDFFLATIHRAENTDSKERLTNIVRALNDCGKNGVLPLHPRTKKYLDMYGLTFNKNIMLIDPVGYFDMLELEAKANMIVTDSGGVQKEAYFFNKPCVTLRDQTEWVETVEAGWNKIVGSEYNDILDAISNFVPPQAHPDLYGDGNSGDKIVKELLKLWNSAI</sequence>